<dbReference type="CDD" id="cd02908">
    <property type="entry name" value="Macro_OAADPr_deacetylase"/>
    <property type="match status" value="1"/>
</dbReference>
<protein>
    <submittedName>
        <fullName evidence="2">O-acetyl-ADP-ribose deacetylase</fullName>
    </submittedName>
</protein>
<accession>A0A939GL32</accession>
<dbReference type="PANTHER" id="PTHR11106:SF27">
    <property type="entry name" value="MACRO DOMAIN-CONTAINING PROTEIN"/>
    <property type="match status" value="1"/>
</dbReference>
<reference evidence="2" key="1">
    <citation type="submission" date="2021-03" db="EMBL/GenBank/DDBJ databases">
        <title>Fibrella sp. HMF5335 genome sequencing and assembly.</title>
        <authorList>
            <person name="Kang H."/>
            <person name="Kim H."/>
            <person name="Bae S."/>
            <person name="Joh K."/>
        </authorList>
    </citation>
    <scope>NUCLEOTIDE SEQUENCE</scope>
    <source>
        <strain evidence="2">HMF5335</strain>
    </source>
</reference>
<proteinExistence type="predicted"/>
<name>A0A939GL32_9BACT</name>
<dbReference type="PANTHER" id="PTHR11106">
    <property type="entry name" value="GANGLIOSIDE INDUCED DIFFERENTIATION ASSOCIATED PROTEIN 2-RELATED"/>
    <property type="match status" value="1"/>
</dbReference>
<organism evidence="2 3">
    <name type="scientific">Fibrella rubiginis</name>
    <dbReference type="NCBI Taxonomy" id="2817060"/>
    <lineage>
        <taxon>Bacteria</taxon>
        <taxon>Pseudomonadati</taxon>
        <taxon>Bacteroidota</taxon>
        <taxon>Cytophagia</taxon>
        <taxon>Cytophagales</taxon>
        <taxon>Spirosomataceae</taxon>
        <taxon>Fibrella</taxon>
    </lineage>
</organism>
<evidence type="ECO:0000313" key="2">
    <source>
        <dbReference type="EMBL" id="MBO0938721.1"/>
    </source>
</evidence>
<keyword evidence="3" id="KW-1185">Reference proteome</keyword>
<gene>
    <name evidence="2" type="ORF">J2I47_19375</name>
</gene>
<dbReference type="InterPro" id="IPR002589">
    <property type="entry name" value="Macro_dom"/>
</dbReference>
<comment type="caution">
    <text evidence="2">The sequence shown here is derived from an EMBL/GenBank/DDBJ whole genome shotgun (WGS) entry which is preliminary data.</text>
</comment>
<dbReference type="Gene3D" id="3.40.220.10">
    <property type="entry name" value="Leucine Aminopeptidase, subunit E, domain 1"/>
    <property type="match status" value="1"/>
</dbReference>
<dbReference type="NCBIfam" id="NF001664">
    <property type="entry name" value="PRK00431.1-6"/>
    <property type="match status" value="1"/>
</dbReference>
<dbReference type="Pfam" id="PF01661">
    <property type="entry name" value="Macro"/>
    <property type="match status" value="1"/>
</dbReference>
<evidence type="ECO:0000313" key="3">
    <source>
        <dbReference type="Proteomes" id="UP000664034"/>
    </source>
</evidence>
<sequence>MTSFPYQNVTLELVQGDITKLDVDAIVNAANSSLLGGGGVDGAIHRAAGPELLQECRLLQGCKTGDAKMTKGYRLPARHVIHAVGPVWHGGQQNEPALLASCYQRSLTLVTEASLTSIAFPNISTGIYGYPKDKACQTAVAAVTGFVGGDSALKRIVFACFDSENFALYERALSLLR</sequence>
<dbReference type="Proteomes" id="UP000664034">
    <property type="component" value="Unassembled WGS sequence"/>
</dbReference>
<feature type="domain" description="Macro" evidence="1">
    <location>
        <begin position="1"/>
        <end position="177"/>
    </location>
</feature>
<dbReference type="AlphaFoldDB" id="A0A939GL32"/>
<dbReference type="RefSeq" id="WP_207366248.1">
    <property type="nucleotide sequence ID" value="NZ_JAFMYV010000010.1"/>
</dbReference>
<evidence type="ECO:0000259" key="1">
    <source>
        <dbReference type="PROSITE" id="PS51154"/>
    </source>
</evidence>
<dbReference type="SMART" id="SM00506">
    <property type="entry name" value="A1pp"/>
    <property type="match status" value="1"/>
</dbReference>
<dbReference type="InterPro" id="IPR043472">
    <property type="entry name" value="Macro_dom-like"/>
</dbReference>
<dbReference type="GO" id="GO:0061463">
    <property type="term" value="F:O-acetyl-ADP-ribose deacetylase activity"/>
    <property type="evidence" value="ECO:0007669"/>
    <property type="project" value="TreeGrafter"/>
</dbReference>
<dbReference type="EMBL" id="JAFMYV010000010">
    <property type="protein sequence ID" value="MBO0938721.1"/>
    <property type="molecule type" value="Genomic_DNA"/>
</dbReference>
<dbReference type="PROSITE" id="PS51154">
    <property type="entry name" value="MACRO"/>
    <property type="match status" value="1"/>
</dbReference>
<dbReference type="SUPFAM" id="SSF52949">
    <property type="entry name" value="Macro domain-like"/>
    <property type="match status" value="1"/>
</dbReference>